<evidence type="ECO:0000313" key="1">
    <source>
        <dbReference type="EMBL" id="HGZ60797.1"/>
    </source>
</evidence>
<organism evidence="1">
    <name type="scientific">Fervidicoccus fontis</name>
    <dbReference type="NCBI Taxonomy" id="683846"/>
    <lineage>
        <taxon>Archaea</taxon>
        <taxon>Thermoproteota</taxon>
        <taxon>Thermoprotei</taxon>
        <taxon>Fervidicoccales</taxon>
        <taxon>Fervidicoccaceae</taxon>
        <taxon>Fervidicoccus</taxon>
    </lineage>
</organism>
<reference evidence="1" key="1">
    <citation type="journal article" date="2020" name="mSystems">
        <title>Genome- and Community-Level Interaction Insights into Carbon Utilization and Element Cycling Functions of Hydrothermarchaeota in Hydrothermal Sediment.</title>
        <authorList>
            <person name="Zhou Z."/>
            <person name="Liu Y."/>
            <person name="Xu W."/>
            <person name="Pan J."/>
            <person name="Luo Z.H."/>
            <person name="Li M."/>
        </authorList>
    </citation>
    <scope>NUCLEOTIDE SEQUENCE [LARGE SCALE GENOMIC DNA]</scope>
    <source>
        <strain evidence="1">SpSt-885</strain>
    </source>
</reference>
<proteinExistence type="predicted"/>
<dbReference type="InterPro" id="IPR007171">
    <property type="entry name" value="DUF371"/>
</dbReference>
<comment type="caution">
    <text evidence="1">The sequence shown here is derived from an EMBL/GenBank/DDBJ whole genome shotgun (WGS) entry which is preliminary data.</text>
</comment>
<dbReference type="InterPro" id="IPR023131">
    <property type="entry name" value="Mth639-like_dom_sf"/>
</dbReference>
<sequence length="157" mass="17314">MFHREIIKRFGETLPSCKLFPLQVIYAKGHKNIAATHRTTFEITKEGFLTKRGDCIIGISSSASAKDLNEELRKHVQGKGELAILLVSGKQTDIVFCHGDHRLSLQNPYKLIVRKSTYADDSTLCVEASKAAAEIDRGLIKSLSEGGELLVVIFAIS</sequence>
<dbReference type="PANTHER" id="PTHR40696:SF1">
    <property type="entry name" value="DUF371 DOMAIN-CONTAINING PROTEIN"/>
    <property type="match status" value="1"/>
</dbReference>
<dbReference type="EMBL" id="DTLS01000181">
    <property type="protein sequence ID" value="HGZ60797.1"/>
    <property type="molecule type" value="Genomic_DNA"/>
</dbReference>
<protein>
    <submittedName>
        <fullName evidence="1">DUF371 domain-containing protein</fullName>
    </submittedName>
</protein>
<dbReference type="Pfam" id="PF04027">
    <property type="entry name" value="DUF371"/>
    <property type="match status" value="1"/>
</dbReference>
<gene>
    <name evidence="1" type="ORF">ENW83_06350</name>
</gene>
<name>A0A7J3SMN3_9CREN</name>
<accession>A0A7J3SMN3</accession>
<dbReference type="AlphaFoldDB" id="A0A7J3SMN3"/>
<dbReference type="Gene3D" id="2.60.120.630">
    <property type="entry name" value="mth639 domain like"/>
    <property type="match status" value="1"/>
</dbReference>
<dbReference type="PANTHER" id="PTHR40696">
    <property type="entry name" value="DUF371 FAMILY PROTEIN"/>
    <property type="match status" value="1"/>
</dbReference>